<keyword evidence="1" id="KW-0472">Membrane</keyword>
<dbReference type="GO" id="GO:0004713">
    <property type="term" value="F:protein tyrosine kinase activity"/>
    <property type="evidence" value="ECO:0007669"/>
    <property type="project" value="TreeGrafter"/>
</dbReference>
<dbReference type="STRING" id="661478.OP10G_3276"/>
<dbReference type="Proteomes" id="UP000027982">
    <property type="component" value="Chromosome"/>
</dbReference>
<feature type="transmembrane region" description="Helical" evidence="1">
    <location>
        <begin position="371"/>
        <end position="391"/>
    </location>
</feature>
<dbReference type="InterPro" id="IPR050445">
    <property type="entry name" value="Bact_polysacc_biosynth/exp"/>
</dbReference>
<organism evidence="2 3">
    <name type="scientific">Fimbriimonas ginsengisoli Gsoil 348</name>
    <dbReference type="NCBI Taxonomy" id="661478"/>
    <lineage>
        <taxon>Bacteria</taxon>
        <taxon>Bacillati</taxon>
        <taxon>Armatimonadota</taxon>
        <taxon>Fimbriimonadia</taxon>
        <taxon>Fimbriimonadales</taxon>
        <taxon>Fimbriimonadaceae</taxon>
        <taxon>Fimbriimonas</taxon>
    </lineage>
</organism>
<protein>
    <submittedName>
        <fullName evidence="2">Lipopolysaccharide biosynthesis protein</fullName>
    </submittedName>
</protein>
<dbReference type="PANTHER" id="PTHR32309">
    <property type="entry name" value="TYROSINE-PROTEIN KINASE"/>
    <property type="match status" value="1"/>
</dbReference>
<proteinExistence type="predicted"/>
<dbReference type="PANTHER" id="PTHR32309:SF13">
    <property type="entry name" value="FERRIC ENTEROBACTIN TRANSPORT PROTEIN FEPE"/>
    <property type="match status" value="1"/>
</dbReference>
<sequence length="404" mass="45404">MFRRHPKLVLKVCLACILLSVVIDLVKPATWRSVAILQMSFSVQDSSSPLSLINAMSSEPIRILSAFLETRAAKVAVSKHINNKIYWDKIDYVVRPDAPSGEISITFIDKDPKIAREVLVGAIDALHNIEENISYVPGNLDANKMAVELKKRQWQLKLAENEMGKFADHAVTVPDPTQPGSAFTYRLEYTKATQELAKVEVLINDLRKSGQRLLVGSETLPVEVRNDITEWRSTYEKLAFELSTLRISKGESNPEVVHKREEVDLARQRLQTQISQALKAVQSDLSVEAAALIAQRLTWQSQVDYLKPLAKLGPQEMIQMTRLFTRLQIAQQTVKDVTAAYEMARIHADASPTRWTVLVEPYIEDKPANKGLIRASLYGLVVGLVAAWIMLIRKEKKSLQPTLA</sequence>
<gene>
    <name evidence="2" type="ORF">OP10G_3276</name>
</gene>
<accession>A0A068NY51</accession>
<dbReference type="KEGG" id="fgi:OP10G_3276"/>
<evidence type="ECO:0000313" key="3">
    <source>
        <dbReference type="Proteomes" id="UP000027982"/>
    </source>
</evidence>
<dbReference type="EMBL" id="CP007139">
    <property type="protein sequence ID" value="AIE86644.1"/>
    <property type="molecule type" value="Genomic_DNA"/>
</dbReference>
<name>A0A068NY51_FIMGI</name>
<evidence type="ECO:0000256" key="1">
    <source>
        <dbReference type="SAM" id="Phobius"/>
    </source>
</evidence>
<dbReference type="AlphaFoldDB" id="A0A068NY51"/>
<keyword evidence="1" id="KW-1133">Transmembrane helix</keyword>
<reference evidence="2 3" key="1">
    <citation type="journal article" date="2014" name="PLoS ONE">
        <title>The first complete genome sequence of the class fimbriimonadia in the phylum armatimonadetes.</title>
        <authorList>
            <person name="Hu Z.Y."/>
            <person name="Wang Y.Z."/>
            <person name="Im W.T."/>
            <person name="Wang S.Y."/>
            <person name="Zhao G.P."/>
            <person name="Zheng H.J."/>
            <person name="Quan Z.X."/>
        </authorList>
    </citation>
    <scope>NUCLEOTIDE SEQUENCE [LARGE SCALE GENOMIC DNA]</scope>
    <source>
        <strain evidence="2">Gsoil 348</strain>
    </source>
</reference>
<evidence type="ECO:0000313" key="2">
    <source>
        <dbReference type="EMBL" id="AIE86644.1"/>
    </source>
</evidence>
<dbReference type="RefSeq" id="WP_025229410.1">
    <property type="nucleotide sequence ID" value="NZ_CP007139.1"/>
</dbReference>
<dbReference type="HOGENOM" id="CLU_681050_0_0_0"/>
<dbReference type="GO" id="GO:0005886">
    <property type="term" value="C:plasma membrane"/>
    <property type="evidence" value="ECO:0007669"/>
    <property type="project" value="TreeGrafter"/>
</dbReference>
<keyword evidence="3" id="KW-1185">Reference proteome</keyword>
<keyword evidence="1" id="KW-0812">Transmembrane</keyword>